<dbReference type="AlphaFoldDB" id="A0AAV3RAT9"/>
<proteinExistence type="predicted"/>
<accession>A0AAV3RAT9</accession>
<dbReference type="Pfam" id="PF14223">
    <property type="entry name" value="Retrotran_gag_2"/>
    <property type="match status" value="1"/>
</dbReference>
<gene>
    <name evidence="1" type="ORF">LIER_25918</name>
</gene>
<reference evidence="1 2" key="1">
    <citation type="submission" date="2024-01" db="EMBL/GenBank/DDBJ databases">
        <title>The complete chloroplast genome sequence of Lithospermum erythrorhizon: insights into the phylogenetic relationship among Boraginaceae species and the maternal lineages of purple gromwells.</title>
        <authorList>
            <person name="Okada T."/>
            <person name="Watanabe K."/>
        </authorList>
    </citation>
    <scope>NUCLEOTIDE SEQUENCE [LARGE SCALE GENOMIC DNA]</scope>
</reference>
<evidence type="ECO:0000313" key="2">
    <source>
        <dbReference type="Proteomes" id="UP001454036"/>
    </source>
</evidence>
<sequence>MKSFKEGWSISRPPLIDDSNYAYWKAKMTEFLRSIDTKTWKGVSMGWTEPTVTNNNVATMKRDADLTREEDEAALANNKALNAIFKLINKCTVAKVAWKTLEMAYAGTHRVRMSRLQQLTTRCETLRMEDDESIASYNNKIKDIANEFFSLGETTSNEKLVRKILRTLHKKFAHKVKAIE</sequence>
<dbReference type="PANTHER" id="PTHR35317">
    <property type="entry name" value="OS04G0629600 PROTEIN"/>
    <property type="match status" value="1"/>
</dbReference>
<dbReference type="PANTHER" id="PTHR35317:SF35">
    <property type="entry name" value="DUF4219 DOMAIN-CONTAINING PROTEIN"/>
    <property type="match status" value="1"/>
</dbReference>
<evidence type="ECO:0000313" key="1">
    <source>
        <dbReference type="EMBL" id="GAA0172008.1"/>
    </source>
</evidence>
<organism evidence="1 2">
    <name type="scientific">Lithospermum erythrorhizon</name>
    <name type="common">Purple gromwell</name>
    <name type="synonym">Lithospermum officinale var. erythrorhizon</name>
    <dbReference type="NCBI Taxonomy" id="34254"/>
    <lineage>
        <taxon>Eukaryota</taxon>
        <taxon>Viridiplantae</taxon>
        <taxon>Streptophyta</taxon>
        <taxon>Embryophyta</taxon>
        <taxon>Tracheophyta</taxon>
        <taxon>Spermatophyta</taxon>
        <taxon>Magnoliopsida</taxon>
        <taxon>eudicotyledons</taxon>
        <taxon>Gunneridae</taxon>
        <taxon>Pentapetalae</taxon>
        <taxon>asterids</taxon>
        <taxon>lamiids</taxon>
        <taxon>Boraginales</taxon>
        <taxon>Boraginaceae</taxon>
        <taxon>Boraginoideae</taxon>
        <taxon>Lithospermeae</taxon>
        <taxon>Lithospermum</taxon>
    </lineage>
</organism>
<protein>
    <recommendedName>
        <fullName evidence="3">Gag-pol polyprotein</fullName>
    </recommendedName>
</protein>
<dbReference type="Proteomes" id="UP001454036">
    <property type="component" value="Unassembled WGS sequence"/>
</dbReference>
<dbReference type="EMBL" id="BAABME010007913">
    <property type="protein sequence ID" value="GAA0172008.1"/>
    <property type="molecule type" value="Genomic_DNA"/>
</dbReference>
<name>A0AAV3RAT9_LITER</name>
<comment type="caution">
    <text evidence="1">The sequence shown here is derived from an EMBL/GenBank/DDBJ whole genome shotgun (WGS) entry which is preliminary data.</text>
</comment>
<evidence type="ECO:0008006" key="3">
    <source>
        <dbReference type="Google" id="ProtNLM"/>
    </source>
</evidence>
<keyword evidence="2" id="KW-1185">Reference proteome</keyword>